<reference evidence="1" key="1">
    <citation type="submission" date="2022-12" db="EMBL/GenBank/DDBJ databases">
        <title>Genome Sequence of Lasiodiplodia mahajangana.</title>
        <authorList>
            <person name="Buettner E."/>
        </authorList>
    </citation>
    <scope>NUCLEOTIDE SEQUENCE</scope>
    <source>
        <strain evidence="1">VT137</strain>
    </source>
</reference>
<dbReference type="EMBL" id="JAPUUL010003099">
    <property type="protein sequence ID" value="KAJ8124343.1"/>
    <property type="molecule type" value="Genomic_DNA"/>
</dbReference>
<dbReference type="Proteomes" id="UP001153332">
    <property type="component" value="Unassembled WGS sequence"/>
</dbReference>
<organism evidence="1 2">
    <name type="scientific">Lasiodiplodia mahajangana</name>
    <dbReference type="NCBI Taxonomy" id="1108764"/>
    <lineage>
        <taxon>Eukaryota</taxon>
        <taxon>Fungi</taxon>
        <taxon>Dikarya</taxon>
        <taxon>Ascomycota</taxon>
        <taxon>Pezizomycotina</taxon>
        <taxon>Dothideomycetes</taxon>
        <taxon>Dothideomycetes incertae sedis</taxon>
        <taxon>Botryosphaeriales</taxon>
        <taxon>Botryosphaeriaceae</taxon>
        <taxon>Lasiodiplodia</taxon>
    </lineage>
</organism>
<accession>A0ACC2JAF4</accession>
<protein>
    <submittedName>
        <fullName evidence="1">Uncharacterized protein</fullName>
    </submittedName>
</protein>
<gene>
    <name evidence="1" type="ORF">O1611_g9296</name>
</gene>
<proteinExistence type="predicted"/>
<sequence>MSSLLCETEGASSELETVDSTLHYTTLPYHPRPRYRALPSPPRSTHSYATATVVHSNRSIAFTGNLSSAVGSSPHSPSCLVPSLFLPLSASSTRVPHLRLGSASRFPLLSPELYVTPLNKRAYRLAIPAAPLWPPNLVLGEADTDSVGVVTGEVAVQFFEKTRLDSRILGEVSLLNPRHHRPPRPTDLGKAHADMAARWCRYGK</sequence>
<comment type="caution">
    <text evidence="1">The sequence shown here is derived from an EMBL/GenBank/DDBJ whole genome shotgun (WGS) entry which is preliminary data.</text>
</comment>
<evidence type="ECO:0000313" key="1">
    <source>
        <dbReference type="EMBL" id="KAJ8124343.1"/>
    </source>
</evidence>
<name>A0ACC2JAF4_9PEZI</name>
<keyword evidence="2" id="KW-1185">Reference proteome</keyword>
<evidence type="ECO:0000313" key="2">
    <source>
        <dbReference type="Proteomes" id="UP001153332"/>
    </source>
</evidence>